<feature type="domain" description="HAMP" evidence="11">
    <location>
        <begin position="406"/>
        <end position="453"/>
    </location>
</feature>
<evidence type="ECO:0000259" key="11">
    <source>
        <dbReference type="PROSITE" id="PS50885"/>
    </source>
</evidence>
<dbReference type="PROSITE" id="PS50111">
    <property type="entry name" value="CHEMOTAXIS_TRANSDUC_2"/>
    <property type="match status" value="1"/>
</dbReference>
<keyword evidence="3" id="KW-0145">Chemotaxis</keyword>
<dbReference type="PANTHER" id="PTHR43531:SF11">
    <property type="entry name" value="METHYL-ACCEPTING CHEMOTAXIS PROTEIN 3"/>
    <property type="match status" value="1"/>
</dbReference>
<evidence type="ECO:0000256" key="6">
    <source>
        <dbReference type="ARBA" id="ARBA00023136"/>
    </source>
</evidence>
<evidence type="ECO:0000259" key="10">
    <source>
        <dbReference type="PROSITE" id="PS50111"/>
    </source>
</evidence>
<dbReference type="EMBL" id="CP100595">
    <property type="protein sequence ID" value="UTJ07579.1"/>
    <property type="molecule type" value="Genomic_DNA"/>
</dbReference>
<comment type="subcellular location">
    <subcellularLocation>
        <location evidence="1">Cell membrane</location>
        <topology evidence="1">Multi-pass membrane protein</topology>
    </subcellularLocation>
</comment>
<evidence type="ECO:0000256" key="9">
    <source>
        <dbReference type="SAM" id="Phobius"/>
    </source>
</evidence>
<dbReference type="Pfam" id="PF02743">
    <property type="entry name" value="dCache_1"/>
    <property type="match status" value="1"/>
</dbReference>
<keyword evidence="2" id="KW-1003">Cell membrane</keyword>
<comment type="similarity">
    <text evidence="7">Belongs to the methyl-accepting chemotaxis (MCP) protein family.</text>
</comment>
<accession>A0ABY5E5Z4</accession>
<gene>
    <name evidence="12" type="ORF">NJU99_05635</name>
</gene>
<dbReference type="SMART" id="SM00283">
    <property type="entry name" value="MA"/>
    <property type="match status" value="1"/>
</dbReference>
<dbReference type="InterPro" id="IPR003660">
    <property type="entry name" value="HAMP_dom"/>
</dbReference>
<dbReference type="SUPFAM" id="SSF103190">
    <property type="entry name" value="Sensory domain-like"/>
    <property type="match status" value="1"/>
</dbReference>
<evidence type="ECO:0000256" key="3">
    <source>
        <dbReference type="ARBA" id="ARBA00022500"/>
    </source>
</evidence>
<evidence type="ECO:0000256" key="4">
    <source>
        <dbReference type="ARBA" id="ARBA00022692"/>
    </source>
</evidence>
<reference evidence="12" key="1">
    <citation type="submission" date="2022-07" db="EMBL/GenBank/DDBJ databases">
        <title>Arcobacter roscoffensis sp. nov., a marine bacterium isolated from coastal seawater collected from Roscoff, France.</title>
        <authorList>
            <person name="Pascual J."/>
            <person name="Lepeaux C."/>
            <person name="Methner A."/>
            <person name="Overmann J."/>
        </authorList>
    </citation>
    <scope>NUCLEOTIDE SEQUENCE</scope>
    <source>
        <strain evidence="12">ARW1-2F2</strain>
    </source>
</reference>
<proteinExistence type="inferred from homology"/>
<keyword evidence="5 9" id="KW-1133">Transmembrane helix</keyword>
<organism evidence="12 13">
    <name type="scientific">Arcobacter roscoffensis</name>
    <dbReference type="NCBI Taxonomy" id="2961520"/>
    <lineage>
        <taxon>Bacteria</taxon>
        <taxon>Pseudomonadati</taxon>
        <taxon>Campylobacterota</taxon>
        <taxon>Epsilonproteobacteria</taxon>
        <taxon>Campylobacterales</taxon>
        <taxon>Arcobacteraceae</taxon>
        <taxon>Arcobacter</taxon>
    </lineage>
</organism>
<dbReference type="Pfam" id="PF00015">
    <property type="entry name" value="MCPsignal"/>
    <property type="match status" value="1"/>
</dbReference>
<feature type="transmembrane region" description="Helical" evidence="9">
    <location>
        <begin position="322"/>
        <end position="340"/>
    </location>
</feature>
<dbReference type="RefSeq" id="WP_254577753.1">
    <property type="nucleotide sequence ID" value="NZ_CP100595.1"/>
</dbReference>
<protein>
    <submittedName>
        <fullName evidence="12">Methyl-accepting chemotaxis protein</fullName>
    </submittedName>
</protein>
<keyword evidence="6 9" id="KW-0472">Membrane</keyword>
<name>A0ABY5E5Z4_9BACT</name>
<evidence type="ECO:0000256" key="8">
    <source>
        <dbReference type="PROSITE-ProRule" id="PRU00284"/>
    </source>
</evidence>
<feature type="domain" description="Methyl-accepting transducer" evidence="10">
    <location>
        <begin position="504"/>
        <end position="733"/>
    </location>
</feature>
<dbReference type="Gene3D" id="3.30.450.20">
    <property type="entry name" value="PAS domain"/>
    <property type="match status" value="2"/>
</dbReference>
<evidence type="ECO:0000256" key="1">
    <source>
        <dbReference type="ARBA" id="ARBA00004651"/>
    </source>
</evidence>
<sequence>MFNNLSFSKKLLFSVLGVLVFLSTISTFLISSKVFSETQKISKDYMKELGHKNALEIKGDIEKSVVLIKTFSASLETALKEDVMYSKPILIELMSSILEKNPYIVGVWTYFEANTFYKNIPSMANRYAHDEKGRFSPYVMKNNGEINLVWQYPVLENNIWITKPKETKKEYITEPYKFNVNNKEVLNTTVSVPMYNNGKFVGVVGIDISLDKIVQKVSKLKILDNGYGYILSSKGTVISHPNEKLLGKNLFDVSKTNRSKEIIKNIQKNKDFFFDEKSLYNNQDSFNYLTSFIISNSDVTWGFGLSVPNDEYLQSAFIIKNFSILAGLITTILIGLVVFYSTKVLNTKLNTIQNGLNNFFKFLNKQSNSPEKIIINQNDEFGQMAKNINDNILEISKSIKEENILINNVKDVVNSVKEGHLNKRIEKQSNTDSLAELKTLINTMLENLQKFMGDDINKLSKVLNSYSKNDFTPKLDEKTSGDIGKQIISMNKMITNMLTSNQRDGITLQESSSKLTTDVKVLNENAHKQNNALNETTEAINDISTTISHTSARAKEMSDISTFTKDSSLKGKDLASKTASSMDDINEKVKAINEAITIIDQIAFQTNILSLNAAVEAATAGEAGKGFAVVAQEVRNLANRSAQAAKEITALVESASLKTDEGKQISDSLIEGFEDLEEKVTQTNHLIDDVTNAAKEQERKISFIDDIVNKLDIYAQENTKIAQKTDSIAKQTNIIASKVVQNVAKNNFEGKEI</sequence>
<dbReference type="Proteomes" id="UP001060012">
    <property type="component" value="Chromosome"/>
</dbReference>
<dbReference type="SUPFAM" id="SSF58104">
    <property type="entry name" value="Methyl-accepting chemotaxis protein (MCP) signaling domain"/>
    <property type="match status" value="1"/>
</dbReference>
<dbReference type="InterPro" id="IPR004089">
    <property type="entry name" value="MCPsignal_dom"/>
</dbReference>
<dbReference type="CDD" id="cd12913">
    <property type="entry name" value="PDC1_MCP_like"/>
    <property type="match status" value="1"/>
</dbReference>
<evidence type="ECO:0000256" key="2">
    <source>
        <dbReference type="ARBA" id="ARBA00022475"/>
    </source>
</evidence>
<dbReference type="Gene3D" id="1.10.287.950">
    <property type="entry name" value="Methyl-accepting chemotaxis protein"/>
    <property type="match status" value="1"/>
</dbReference>
<dbReference type="InterPro" id="IPR033479">
    <property type="entry name" value="dCache_1"/>
</dbReference>
<dbReference type="InterPro" id="IPR051310">
    <property type="entry name" value="MCP_chemotaxis"/>
</dbReference>
<dbReference type="InterPro" id="IPR029151">
    <property type="entry name" value="Sensor-like_sf"/>
</dbReference>
<dbReference type="PANTHER" id="PTHR43531">
    <property type="entry name" value="PROTEIN ICFG"/>
    <property type="match status" value="1"/>
</dbReference>
<evidence type="ECO:0000256" key="5">
    <source>
        <dbReference type="ARBA" id="ARBA00022989"/>
    </source>
</evidence>
<evidence type="ECO:0000313" key="12">
    <source>
        <dbReference type="EMBL" id="UTJ07579.1"/>
    </source>
</evidence>
<keyword evidence="13" id="KW-1185">Reference proteome</keyword>
<keyword evidence="4 9" id="KW-0812">Transmembrane</keyword>
<keyword evidence="8" id="KW-0807">Transducer</keyword>
<dbReference type="Gene3D" id="1.20.120.1530">
    <property type="match status" value="1"/>
</dbReference>
<dbReference type="Pfam" id="PF00672">
    <property type="entry name" value="HAMP"/>
    <property type="match status" value="1"/>
</dbReference>
<dbReference type="CDD" id="cd12912">
    <property type="entry name" value="PDC2_MCP_like"/>
    <property type="match status" value="1"/>
</dbReference>
<evidence type="ECO:0000256" key="7">
    <source>
        <dbReference type="ARBA" id="ARBA00029447"/>
    </source>
</evidence>
<dbReference type="PROSITE" id="PS50885">
    <property type="entry name" value="HAMP"/>
    <property type="match status" value="1"/>
</dbReference>
<evidence type="ECO:0000313" key="13">
    <source>
        <dbReference type="Proteomes" id="UP001060012"/>
    </source>
</evidence>